<evidence type="ECO:0000313" key="2">
    <source>
        <dbReference type="EMBL" id="MDA6072694.1"/>
    </source>
</evidence>
<keyword evidence="1" id="KW-0812">Transmembrane</keyword>
<evidence type="ECO:0000313" key="3">
    <source>
        <dbReference type="Proteomes" id="UP001212170"/>
    </source>
</evidence>
<keyword evidence="1" id="KW-1133">Transmembrane helix</keyword>
<keyword evidence="3" id="KW-1185">Reference proteome</keyword>
<keyword evidence="1" id="KW-0472">Membrane</keyword>
<dbReference type="RefSeq" id="WP_271338653.1">
    <property type="nucleotide sequence ID" value="NZ_JAMZNK010000077.1"/>
</dbReference>
<comment type="caution">
    <text evidence="2">The sequence shown here is derived from an EMBL/GenBank/DDBJ whole genome shotgun (WGS) entry which is preliminary data.</text>
</comment>
<dbReference type="EMBL" id="JAMZNK010000077">
    <property type="protein sequence ID" value="MDA6072694.1"/>
    <property type="molecule type" value="Genomic_DNA"/>
</dbReference>
<evidence type="ECO:0000256" key="1">
    <source>
        <dbReference type="SAM" id="Phobius"/>
    </source>
</evidence>
<organism evidence="2 3">
    <name type="scientific">Flavobacterium azizsancarii</name>
    <dbReference type="NCBI Taxonomy" id="2961580"/>
    <lineage>
        <taxon>Bacteria</taxon>
        <taxon>Pseudomonadati</taxon>
        <taxon>Bacteroidota</taxon>
        <taxon>Flavobacteriia</taxon>
        <taxon>Flavobacteriales</taxon>
        <taxon>Flavobacteriaceae</taxon>
        <taxon>Flavobacterium</taxon>
    </lineage>
</organism>
<proteinExistence type="predicted"/>
<reference evidence="2 3" key="1">
    <citation type="journal article" date="2023" name="Chemosphere">
        <title>Whole genome analysis of Flavobacterium aziz-sancarii sp. nov., isolated from Ardley Island (Antarctica), revealed a rich resistome and bioremediation potential.</title>
        <authorList>
            <person name="Otur C."/>
            <person name="Okay S."/>
            <person name="Kurt-Kizildogan A."/>
        </authorList>
    </citation>
    <scope>NUCLEOTIDE SEQUENCE [LARGE SCALE GENOMIC DNA]</scope>
    <source>
        <strain evidence="2 3">AC</strain>
    </source>
</reference>
<feature type="transmembrane region" description="Helical" evidence="1">
    <location>
        <begin position="24"/>
        <end position="47"/>
    </location>
</feature>
<accession>A0ABT4WJF5</accession>
<protein>
    <submittedName>
        <fullName evidence="2">Uncharacterized protein</fullName>
    </submittedName>
</protein>
<sequence length="58" mass="6638">MYIISLFQKVDVAEKIKTAPDSSYQMGVVIGSFIPFVVLIVLAYWMYNSAKKRDKNGY</sequence>
<name>A0ABT4WJF5_9FLAO</name>
<dbReference type="Proteomes" id="UP001212170">
    <property type="component" value="Unassembled WGS sequence"/>
</dbReference>
<gene>
    <name evidence="2" type="ORF">NJT12_24025</name>
</gene>